<dbReference type="Proteomes" id="UP000271708">
    <property type="component" value="Chromosome"/>
</dbReference>
<proteinExistence type="inferred from homology"/>
<gene>
    <name evidence="3" type="ORF">EEW87_007925</name>
</gene>
<dbReference type="Gene3D" id="3.40.50.1860">
    <property type="match status" value="2"/>
</dbReference>
<evidence type="ECO:0000256" key="2">
    <source>
        <dbReference type="ARBA" id="ARBA00023235"/>
    </source>
</evidence>
<dbReference type="InterPro" id="IPR001920">
    <property type="entry name" value="Asp/Glu_race"/>
</dbReference>
<sequence length="255" mass="27213">MSALTAAPDAATASPFADDAAQATHKVGLIGGMSWYSTLEYYRCVNARVQDRLGGHRSARLAVESLDFEQVRAAQLAEDWDGAGDALAAAGERLEASGARAIAICTNLMHKVAPAVQARVDVPVLHIADAVADRLVTQGVTTAALLGSRWVMEEDFYAQRLAAKGVEVVVPDAVDRELVDRVVFDELTRGVVTDASRAEHVRVMGELADRGAEAAVLACTEIEHLFRDGHAAPLPLVDSMRAHADRVADFCLTGR</sequence>
<dbReference type="NCBIfam" id="TIGR00035">
    <property type="entry name" value="asp_race"/>
    <property type="match status" value="1"/>
</dbReference>
<dbReference type="InterPro" id="IPR015942">
    <property type="entry name" value="Asp/Glu/hydantoin_racemase"/>
</dbReference>
<dbReference type="KEGG" id="jme:EEW87_007925"/>
<dbReference type="InterPro" id="IPR004380">
    <property type="entry name" value="Asp_race"/>
</dbReference>
<comment type="similarity">
    <text evidence="1">Belongs to the aspartate/glutamate racemases family.</text>
</comment>
<dbReference type="GeneID" id="59161089"/>
<dbReference type="EC" id="5.1.1.-" evidence="3"/>
<dbReference type="EMBL" id="CP044548">
    <property type="protein sequence ID" value="QFQ30262.2"/>
    <property type="molecule type" value="Genomic_DNA"/>
</dbReference>
<dbReference type="Pfam" id="PF01177">
    <property type="entry name" value="Asp_Glu_race"/>
    <property type="match status" value="1"/>
</dbReference>
<evidence type="ECO:0000313" key="3">
    <source>
        <dbReference type="EMBL" id="QFQ30262.2"/>
    </source>
</evidence>
<dbReference type="SUPFAM" id="SSF53681">
    <property type="entry name" value="Aspartate/glutamate racemase"/>
    <property type="match status" value="2"/>
</dbReference>
<protein>
    <submittedName>
        <fullName evidence="3">Amino acid racemase</fullName>
        <ecNumber evidence="3">5.1.1.-</ecNumber>
    </submittedName>
</protein>
<accession>A0A5P8FNC6</accession>
<dbReference type="PANTHER" id="PTHR21198:SF7">
    <property type="entry name" value="ASPARTATE-GLUTAMATE RACEMASE FAMILY"/>
    <property type="match status" value="1"/>
</dbReference>
<dbReference type="AlphaFoldDB" id="A0A5P8FNC6"/>
<keyword evidence="2 3" id="KW-0413">Isomerase</keyword>
<evidence type="ECO:0000256" key="1">
    <source>
        <dbReference type="ARBA" id="ARBA00007847"/>
    </source>
</evidence>
<dbReference type="PANTHER" id="PTHR21198">
    <property type="entry name" value="GLUTAMATE RACEMASE"/>
    <property type="match status" value="1"/>
</dbReference>
<dbReference type="RefSeq" id="WP_123091844.1">
    <property type="nucleotide sequence ID" value="NZ_CAJFZZ010000047.1"/>
</dbReference>
<name>A0A5P8FNC6_9MICO</name>
<organism evidence="3 4">
    <name type="scientific">Janibacter melonis</name>
    <dbReference type="NCBI Taxonomy" id="262209"/>
    <lineage>
        <taxon>Bacteria</taxon>
        <taxon>Bacillati</taxon>
        <taxon>Actinomycetota</taxon>
        <taxon>Actinomycetes</taxon>
        <taxon>Micrococcales</taxon>
        <taxon>Intrasporangiaceae</taxon>
        <taxon>Janibacter</taxon>
    </lineage>
</organism>
<dbReference type="GO" id="GO:0047661">
    <property type="term" value="F:amino-acid racemase activity"/>
    <property type="evidence" value="ECO:0007669"/>
    <property type="project" value="InterPro"/>
</dbReference>
<evidence type="ECO:0000313" key="4">
    <source>
        <dbReference type="Proteomes" id="UP000271708"/>
    </source>
</evidence>
<reference evidence="3 4" key="1">
    <citation type="submission" date="2019-09" db="EMBL/GenBank/DDBJ databases">
        <title>Complete Genome Sequence of Janibacter melonis M714 with both human health impact and industrial applications.</title>
        <authorList>
            <person name="Jin M."/>
            <person name="Zhao Q.R."/>
        </authorList>
    </citation>
    <scope>NUCLEOTIDE SEQUENCE [LARGE SCALE GENOMIC DNA]</scope>
    <source>
        <strain evidence="3 4">M714</strain>
    </source>
</reference>